<dbReference type="Pfam" id="PF02836">
    <property type="entry name" value="Glyco_hydro_2_C"/>
    <property type="match status" value="1"/>
</dbReference>
<dbReference type="PRINTS" id="PR00132">
    <property type="entry name" value="GLHYDRLASE2"/>
</dbReference>
<evidence type="ECO:0000256" key="2">
    <source>
        <dbReference type="ARBA" id="ARBA00022801"/>
    </source>
</evidence>
<evidence type="ECO:0000259" key="8">
    <source>
        <dbReference type="Pfam" id="PF16355"/>
    </source>
</evidence>
<dbReference type="Pfam" id="PF18565">
    <property type="entry name" value="Glyco_hydro2_C5"/>
    <property type="match status" value="1"/>
</dbReference>
<dbReference type="RefSeq" id="WP_007574947.1">
    <property type="nucleotide sequence ID" value="NZ_BPTS01000002.1"/>
</dbReference>
<dbReference type="PANTHER" id="PTHR42732:SF1">
    <property type="entry name" value="BETA-MANNOSIDASE"/>
    <property type="match status" value="1"/>
</dbReference>
<evidence type="ECO:0000313" key="11">
    <source>
        <dbReference type="Proteomes" id="UP000002772"/>
    </source>
</evidence>
<dbReference type="InterPro" id="IPR036156">
    <property type="entry name" value="Beta-gal/glucu_dom_sf"/>
</dbReference>
<dbReference type="SUPFAM" id="SSF49785">
    <property type="entry name" value="Galactose-binding domain-like"/>
    <property type="match status" value="1"/>
</dbReference>
<feature type="domain" description="Glycoside hydrolase family 2 catalytic" evidence="6">
    <location>
        <begin position="302"/>
        <end position="459"/>
    </location>
</feature>
<dbReference type="Pfam" id="PF16355">
    <property type="entry name" value="DUF4982"/>
    <property type="match status" value="1"/>
</dbReference>
<keyword evidence="2 10" id="KW-0378">Hydrolase</keyword>
<dbReference type="Gene3D" id="2.60.120.260">
    <property type="entry name" value="Galactose-binding domain-like"/>
    <property type="match status" value="1"/>
</dbReference>
<gene>
    <name evidence="10" type="ORF">Premu_2010</name>
</gene>
<comment type="similarity">
    <text evidence="1">Belongs to the glycosyl hydrolase 2 family.</text>
</comment>
<dbReference type="PANTHER" id="PTHR42732">
    <property type="entry name" value="BETA-GALACTOSIDASE"/>
    <property type="match status" value="1"/>
</dbReference>
<evidence type="ECO:0000256" key="1">
    <source>
        <dbReference type="ARBA" id="ARBA00007401"/>
    </source>
</evidence>
<feature type="chain" id="PRO_5003375464" evidence="4">
    <location>
        <begin position="22"/>
        <end position="826"/>
    </location>
</feature>
<dbReference type="InterPro" id="IPR017853">
    <property type="entry name" value="GH"/>
</dbReference>
<dbReference type="InterPro" id="IPR032311">
    <property type="entry name" value="DUF4982"/>
</dbReference>
<proteinExistence type="inferred from homology"/>
<name>F8N792_9BACT</name>
<dbReference type="EMBL" id="GL945017">
    <property type="protein sequence ID" value="EGN57408.1"/>
    <property type="molecule type" value="Genomic_DNA"/>
</dbReference>
<feature type="domain" description="Glycoside hydrolase family 2 immunoglobulin-like beta-sandwich" evidence="5">
    <location>
        <begin position="213"/>
        <end position="292"/>
    </location>
</feature>
<evidence type="ECO:0000259" key="7">
    <source>
        <dbReference type="Pfam" id="PF02837"/>
    </source>
</evidence>
<dbReference type="InterPro" id="IPR013783">
    <property type="entry name" value="Ig-like_fold"/>
</dbReference>
<accession>F8N792</accession>
<dbReference type="PROSITE" id="PS00608">
    <property type="entry name" value="GLYCOSYL_HYDROL_F2_2"/>
    <property type="match status" value="1"/>
</dbReference>
<reference evidence="11" key="1">
    <citation type="journal article" date="2011" name="Stand. Genomic Sci.">
        <title>Non-contiguous finished genome sequence of the opportunistic oral pathogen Prevotella multisaccharivorax type strain (PPPA20).</title>
        <authorList>
            <person name="Pati A."/>
            <person name="Gronow S."/>
            <person name="Lu M."/>
            <person name="Lapidus A."/>
            <person name="Nolan M."/>
            <person name="Lucas S."/>
            <person name="Hammon N."/>
            <person name="Deshpande S."/>
            <person name="Cheng J.F."/>
            <person name="Tapia R."/>
            <person name="Han C."/>
            <person name="Goodwin L."/>
            <person name="Pitluck S."/>
            <person name="Liolios K."/>
            <person name="Pagani I."/>
            <person name="Mavromatis K."/>
            <person name="Mikhailova N."/>
            <person name="Huntemann M."/>
            <person name="Chen A."/>
            <person name="Palaniappan K."/>
            <person name="Land M."/>
            <person name="Hauser L."/>
            <person name="Detter J.C."/>
            <person name="Brambilla E.M."/>
            <person name="Rohde M."/>
            <person name="Goker M."/>
            <person name="Woyke T."/>
            <person name="Bristow J."/>
            <person name="Eisen J.A."/>
            <person name="Markowitz V."/>
            <person name="Hugenholtz P."/>
            <person name="Kyrpides N.C."/>
            <person name="Klenk H.P."/>
            <person name="Ivanova N."/>
        </authorList>
    </citation>
    <scope>NUCLEOTIDE SEQUENCE [LARGE SCALE GENOMIC DNA]</scope>
    <source>
        <strain evidence="11">DSM 17128</strain>
    </source>
</reference>
<dbReference type="InterPro" id="IPR006102">
    <property type="entry name" value="Ig-like_GH2"/>
</dbReference>
<organism evidence="10 11">
    <name type="scientific">Hallella multisaccharivorax DSM 17128</name>
    <dbReference type="NCBI Taxonomy" id="688246"/>
    <lineage>
        <taxon>Bacteria</taxon>
        <taxon>Pseudomonadati</taxon>
        <taxon>Bacteroidota</taxon>
        <taxon>Bacteroidia</taxon>
        <taxon>Bacteroidales</taxon>
        <taxon>Prevotellaceae</taxon>
        <taxon>Hallella</taxon>
    </lineage>
</organism>
<dbReference type="InterPro" id="IPR040605">
    <property type="entry name" value="Glyco_hydro2_dom5"/>
</dbReference>
<evidence type="ECO:0000259" key="5">
    <source>
        <dbReference type="Pfam" id="PF00703"/>
    </source>
</evidence>
<dbReference type="HOGENOM" id="CLU_006501_0_2_10"/>
<dbReference type="InterPro" id="IPR006103">
    <property type="entry name" value="Glyco_hydro_2_cat"/>
</dbReference>
<evidence type="ECO:0000259" key="6">
    <source>
        <dbReference type="Pfam" id="PF02836"/>
    </source>
</evidence>
<feature type="domain" description="DUF4982" evidence="8">
    <location>
        <begin position="620"/>
        <end position="705"/>
    </location>
</feature>
<feature type="signal peptide" evidence="4">
    <location>
        <begin position="1"/>
        <end position="21"/>
    </location>
</feature>
<feature type="domain" description="Glycosyl hydrolases family 2 sugar binding" evidence="7">
    <location>
        <begin position="91"/>
        <end position="182"/>
    </location>
</feature>
<dbReference type="InterPro" id="IPR006104">
    <property type="entry name" value="Glyco_hydro_2_N"/>
</dbReference>
<dbReference type="EC" id="3.2.1.23" evidence="10"/>
<dbReference type="GO" id="GO:0005975">
    <property type="term" value="P:carbohydrate metabolic process"/>
    <property type="evidence" value="ECO:0007669"/>
    <property type="project" value="InterPro"/>
</dbReference>
<keyword evidence="11" id="KW-1185">Reference proteome</keyword>
<dbReference type="SUPFAM" id="SSF49303">
    <property type="entry name" value="beta-Galactosidase/glucuronidase domain"/>
    <property type="match status" value="1"/>
</dbReference>
<dbReference type="Gene3D" id="3.20.20.80">
    <property type="entry name" value="Glycosidases"/>
    <property type="match status" value="1"/>
</dbReference>
<dbReference type="eggNOG" id="COG3250">
    <property type="taxonomic scope" value="Bacteria"/>
</dbReference>
<dbReference type="Pfam" id="PF00703">
    <property type="entry name" value="Glyco_hydro_2"/>
    <property type="match status" value="1"/>
</dbReference>
<keyword evidence="4" id="KW-0732">Signal</keyword>
<dbReference type="InterPro" id="IPR008979">
    <property type="entry name" value="Galactose-bd-like_sf"/>
</dbReference>
<keyword evidence="3 10" id="KW-0326">Glycosidase</keyword>
<sequence length="826" mass="93479">MMNLLNKNILYCFLTSLPLFATGQTRMCVNLRNWEFSRDSIHWQAVTVPHDWAISGPFDKKWDLQTVAIEQNGEKEKTEKSGRSGALPWIGRGFYTTHVRIDEVDNRHVELDFDGAMAEPVVYVNGRKAGHWAYGYTPFRVDITHYIIKGDNRIDVSLNNMEASSRWYPGAGLYRPVMLVTTSMVHLDSWKTTVSTLRLMRNKALMTLCTTLAGAQKNFHGSLKMSLLDNATGEEKDLGTSQMQGRNFNGGFPVVEPKLWSPETPNLYTLKLTLADNEGQELDNLSLRFGVRTIKVDSIHGFQLNGVSRKMQGVCLHHDLGPLGVAVNKAAIVRQIKQLKDMGCDAIRTSHNLPSQMQMDVCDSLGMMVMAESFDMWIYPKCENGYSRLFKEWSDKDITALVEANRNHPSIVMWSIGNEIPEQWSYEGRVIAEHLQNLCHRLDPTRPVTQGMDRADEAIKSGFAQVMDVPGYNYRVYRYDNDIKRLPQGFLLGSETASTVSSRGVYKFPVVWGVTPTADKDGQCSAYDVEWCPWSNLPEQDFMAMADKPYTIGQFVWTGYDYLGEPTPYDEYWPSRSSYFGIMDLAGLPKDRFYLYRSVWNKNAHTLHILPHWTWPGREGQVTPVFVYTDYPEVELFVNGKSQGKVKKNQSVRLETHGIPKSWLDPTTPEEAMKYATRYRLMWPNVKYEPGELKVVAYDNHGNKVGESAVLTASEARWLKIDADRTVLRKGIDDLAYVSVSLIDKNGTVLPQADDRIDVQVSGAGTFQAICNGDATSLESFTRPTMKLFNGKLVVTVKAGEKKGAIHLVVRDKKRGLKKSVSIRVV</sequence>
<evidence type="ECO:0000313" key="10">
    <source>
        <dbReference type="EMBL" id="EGN57408.1"/>
    </source>
</evidence>
<dbReference type="Pfam" id="PF02837">
    <property type="entry name" value="Glyco_hydro_2_N"/>
    <property type="match status" value="1"/>
</dbReference>
<dbReference type="AlphaFoldDB" id="F8N792"/>
<feature type="domain" description="Glycoside hydrolase family 2" evidence="9">
    <location>
        <begin position="719"/>
        <end position="813"/>
    </location>
</feature>
<dbReference type="SUPFAM" id="SSF51445">
    <property type="entry name" value="(Trans)glycosidases"/>
    <property type="match status" value="1"/>
</dbReference>
<evidence type="ECO:0000259" key="9">
    <source>
        <dbReference type="Pfam" id="PF18565"/>
    </source>
</evidence>
<dbReference type="InterPro" id="IPR051913">
    <property type="entry name" value="GH2_Domain-Containing"/>
</dbReference>
<dbReference type="STRING" id="688246.Premu_2010"/>
<dbReference type="InterPro" id="IPR006101">
    <property type="entry name" value="Glyco_hydro_2"/>
</dbReference>
<dbReference type="InterPro" id="IPR023232">
    <property type="entry name" value="Glyco_hydro_2_AS"/>
</dbReference>
<dbReference type="Gene3D" id="2.60.40.10">
    <property type="entry name" value="Immunoglobulins"/>
    <property type="match status" value="3"/>
</dbReference>
<dbReference type="GO" id="GO:0004565">
    <property type="term" value="F:beta-galactosidase activity"/>
    <property type="evidence" value="ECO:0007669"/>
    <property type="project" value="UniProtKB-EC"/>
</dbReference>
<protein>
    <submittedName>
        <fullName evidence="10">Beta-galactosidase</fullName>
        <ecNumber evidence="10">3.2.1.23</ecNumber>
    </submittedName>
</protein>
<dbReference type="Proteomes" id="UP000002772">
    <property type="component" value="Unassembled WGS sequence"/>
</dbReference>
<evidence type="ECO:0000256" key="4">
    <source>
        <dbReference type="SAM" id="SignalP"/>
    </source>
</evidence>
<evidence type="ECO:0000256" key="3">
    <source>
        <dbReference type="ARBA" id="ARBA00023295"/>
    </source>
</evidence>